<comment type="subcellular location">
    <subcellularLocation>
        <location evidence="1">Cell envelope</location>
    </subcellularLocation>
</comment>
<accession>A0ABV8NWN3</accession>
<organism evidence="4 5">
    <name type="scientific">Candidimonas humi</name>
    <dbReference type="NCBI Taxonomy" id="683355"/>
    <lineage>
        <taxon>Bacteria</taxon>
        <taxon>Pseudomonadati</taxon>
        <taxon>Pseudomonadota</taxon>
        <taxon>Betaproteobacteria</taxon>
        <taxon>Burkholderiales</taxon>
        <taxon>Alcaligenaceae</taxon>
        <taxon>Candidimonas</taxon>
    </lineage>
</organism>
<evidence type="ECO:0000256" key="3">
    <source>
        <dbReference type="SAM" id="Coils"/>
    </source>
</evidence>
<keyword evidence="2 3" id="KW-0175">Coiled coil</keyword>
<dbReference type="InterPro" id="IPR050465">
    <property type="entry name" value="UPF0194_transport"/>
</dbReference>
<reference evidence="5" key="1">
    <citation type="journal article" date="2019" name="Int. J. Syst. Evol. Microbiol.">
        <title>The Global Catalogue of Microorganisms (GCM) 10K type strain sequencing project: providing services to taxonomists for standard genome sequencing and annotation.</title>
        <authorList>
            <consortium name="The Broad Institute Genomics Platform"/>
            <consortium name="The Broad Institute Genome Sequencing Center for Infectious Disease"/>
            <person name="Wu L."/>
            <person name="Ma J."/>
        </authorList>
    </citation>
    <scope>NUCLEOTIDE SEQUENCE [LARGE SCALE GENOMIC DNA]</scope>
    <source>
        <strain evidence="5">LMG 24813</strain>
    </source>
</reference>
<keyword evidence="5" id="KW-1185">Reference proteome</keyword>
<dbReference type="PANTHER" id="PTHR32347:SF23">
    <property type="entry name" value="BLL5650 PROTEIN"/>
    <property type="match status" value="1"/>
</dbReference>
<feature type="coiled-coil region" evidence="3">
    <location>
        <begin position="294"/>
        <end position="321"/>
    </location>
</feature>
<sequence length="458" mass="50318">MTAAVASNAASMAALNAEVRSRSAQTIQSLAFTIVNETWQAMPYRQALAFRQTARGMDLMAVSGLASIAEDTPFTVWFTRLMRVLWREAGESLYLVDLRRIEQEGSAPESLPGLVPDIISGWDEWWPPYMLVVPLFRDGERQGVVVFMLEEAPAGATLQTIGRLQSTWSYCAWALTHARRTPLARRLPRGRKLWIAAALVAAVLAVPTRQAALAPAEIVALDGLAVAAPLDGVIKTFYIKPNQQVKAGQRLFSLDDTTLRNRREVAARALEVAAAELLSAQQRAFGDEKARSEVAVLQGRIAEKRAELQAVQDQLKRIDVVAPRDGIAVFGDVNDWQGKPVATGERIMQLADPKDAGVMLYMPVADAIALDRGARIRMFLQVAPLHPIEARLTQTSYQAVLSPDGVASYRLRGTIDQGGERLARIGLKGTAKVYGERVPLIYYLLRRPLASARQWSGL</sequence>
<name>A0ABV8NWN3_9BURK</name>
<dbReference type="RefSeq" id="WP_217962398.1">
    <property type="nucleotide sequence ID" value="NZ_JAHTBN010000001.1"/>
</dbReference>
<dbReference type="PANTHER" id="PTHR32347">
    <property type="entry name" value="EFFLUX SYSTEM COMPONENT YKNX-RELATED"/>
    <property type="match status" value="1"/>
</dbReference>
<evidence type="ECO:0000313" key="5">
    <source>
        <dbReference type="Proteomes" id="UP001595848"/>
    </source>
</evidence>
<evidence type="ECO:0000313" key="4">
    <source>
        <dbReference type="EMBL" id="MFC4199917.1"/>
    </source>
</evidence>
<evidence type="ECO:0000256" key="1">
    <source>
        <dbReference type="ARBA" id="ARBA00004196"/>
    </source>
</evidence>
<proteinExistence type="predicted"/>
<evidence type="ECO:0000256" key="2">
    <source>
        <dbReference type="ARBA" id="ARBA00023054"/>
    </source>
</evidence>
<protein>
    <submittedName>
        <fullName evidence="4">Efflux RND transporter periplasmic adaptor subunit</fullName>
    </submittedName>
</protein>
<comment type="caution">
    <text evidence="4">The sequence shown here is derived from an EMBL/GenBank/DDBJ whole genome shotgun (WGS) entry which is preliminary data.</text>
</comment>
<dbReference type="Proteomes" id="UP001595848">
    <property type="component" value="Unassembled WGS sequence"/>
</dbReference>
<gene>
    <name evidence="4" type="ORF">ACFOY1_03025</name>
</gene>
<dbReference type="EMBL" id="JBHSBV010000001">
    <property type="protein sequence ID" value="MFC4199917.1"/>
    <property type="molecule type" value="Genomic_DNA"/>
</dbReference>